<accession>A0A409VVJ2</accession>
<dbReference type="Gene3D" id="2.60.110.10">
    <property type="entry name" value="Thaumatin"/>
    <property type="match status" value="1"/>
</dbReference>
<feature type="disulfide bond" evidence="1">
    <location>
        <begin position="26"/>
        <end position="254"/>
    </location>
</feature>
<dbReference type="PROSITE" id="PS51367">
    <property type="entry name" value="THAUMATIN_2"/>
    <property type="match status" value="1"/>
</dbReference>
<dbReference type="PRINTS" id="PR00347">
    <property type="entry name" value="THAUMATIN"/>
</dbReference>
<keyword evidence="1" id="KW-1015">Disulfide bond</keyword>
<comment type="caution">
    <text evidence="3">The sequence shown here is derived from an EMBL/GenBank/DDBJ whole genome shotgun (WGS) entry which is preliminary data.</text>
</comment>
<feature type="disulfide bond" evidence="1">
    <location>
        <begin position="152"/>
        <end position="221"/>
    </location>
</feature>
<dbReference type="Pfam" id="PF00314">
    <property type="entry name" value="Thaumatin"/>
    <property type="match status" value="1"/>
</dbReference>
<dbReference type="PIRSF" id="PIRSF002703">
    <property type="entry name" value="Thaumatin"/>
    <property type="match status" value="1"/>
</dbReference>
<feature type="disulfide bond" evidence="1">
    <location>
        <begin position="78"/>
        <end position="88"/>
    </location>
</feature>
<evidence type="ECO:0008006" key="5">
    <source>
        <dbReference type="Google" id="ProtNLM"/>
    </source>
</evidence>
<dbReference type="Proteomes" id="UP000284842">
    <property type="component" value="Unassembled WGS sequence"/>
</dbReference>
<keyword evidence="4" id="KW-1185">Reference proteome</keyword>
<sequence>MKSIYLVSLIAVASASARTVTVKNACSFTIWPALFTDPSLNSAIPSQPTGWEAAPNTQVSFTVPETWTSGRIWGRRYCNFTTTGEGSCLDGGLCSGGLLCDPRTGTAGNPATLAEITFHSGGDRDFYDVSIVDAFNLPMRIDTNKGCSVQSCPVDLIPNCPSALKGPLGPTGLPIGCNSACLAGIGGNPDDSPACCTGSYSIPSTCPPSKVPYYSFFKSNCPRAITFPYDEVSGSISTTGCSSDLKADYTVTFCP</sequence>
<evidence type="ECO:0000256" key="1">
    <source>
        <dbReference type="PIRSR" id="PIRSR002703-1"/>
    </source>
</evidence>
<name>A0A409VVJ2_9AGAR</name>
<feature type="disulfide bond" evidence="1">
    <location>
        <begin position="196"/>
        <end position="206"/>
    </location>
</feature>
<dbReference type="SMART" id="SM00205">
    <property type="entry name" value="THN"/>
    <property type="match status" value="1"/>
</dbReference>
<dbReference type="STRING" id="181874.A0A409VVJ2"/>
<evidence type="ECO:0000313" key="3">
    <source>
        <dbReference type="EMBL" id="PPQ70285.1"/>
    </source>
</evidence>
<keyword evidence="2" id="KW-0732">Signal</keyword>
<evidence type="ECO:0000313" key="4">
    <source>
        <dbReference type="Proteomes" id="UP000284842"/>
    </source>
</evidence>
<organism evidence="3 4">
    <name type="scientific">Panaeolus cyanescens</name>
    <dbReference type="NCBI Taxonomy" id="181874"/>
    <lineage>
        <taxon>Eukaryota</taxon>
        <taxon>Fungi</taxon>
        <taxon>Dikarya</taxon>
        <taxon>Basidiomycota</taxon>
        <taxon>Agaricomycotina</taxon>
        <taxon>Agaricomycetes</taxon>
        <taxon>Agaricomycetidae</taxon>
        <taxon>Agaricales</taxon>
        <taxon>Agaricineae</taxon>
        <taxon>Galeropsidaceae</taxon>
        <taxon>Panaeolus</taxon>
    </lineage>
</organism>
<dbReference type="PANTHER" id="PTHR31048">
    <property type="entry name" value="OS03G0233200 PROTEIN"/>
    <property type="match status" value="1"/>
</dbReference>
<feature type="signal peptide" evidence="2">
    <location>
        <begin position="1"/>
        <end position="17"/>
    </location>
</feature>
<feature type="disulfide bond" evidence="1">
    <location>
        <begin position="147"/>
        <end position="241"/>
    </location>
</feature>
<dbReference type="SUPFAM" id="SSF49870">
    <property type="entry name" value="Osmotin, thaumatin-like protein"/>
    <property type="match status" value="1"/>
</dbReference>
<dbReference type="InParanoid" id="A0A409VVJ2"/>
<protein>
    <recommendedName>
        <fullName evidence="5">Thaumatin-like protein</fullName>
    </recommendedName>
</protein>
<dbReference type="OrthoDB" id="430315at2759"/>
<evidence type="ECO:0000256" key="2">
    <source>
        <dbReference type="SAM" id="SignalP"/>
    </source>
</evidence>
<dbReference type="AlphaFoldDB" id="A0A409VVJ2"/>
<gene>
    <name evidence="3" type="ORF">CVT24_000848</name>
</gene>
<reference evidence="3 4" key="1">
    <citation type="journal article" date="2018" name="Evol. Lett.">
        <title>Horizontal gene cluster transfer increased hallucinogenic mushroom diversity.</title>
        <authorList>
            <person name="Reynolds H.T."/>
            <person name="Vijayakumar V."/>
            <person name="Gluck-Thaler E."/>
            <person name="Korotkin H.B."/>
            <person name="Matheny P.B."/>
            <person name="Slot J.C."/>
        </authorList>
    </citation>
    <scope>NUCLEOTIDE SEQUENCE [LARGE SCALE GENOMIC DNA]</scope>
    <source>
        <strain evidence="3 4">2629</strain>
    </source>
</reference>
<dbReference type="InterPro" id="IPR001938">
    <property type="entry name" value="Thaumatin"/>
</dbReference>
<feature type="disulfide bond" evidence="1">
    <location>
        <begin position="181"/>
        <end position="195"/>
    </location>
</feature>
<feature type="disulfide bond" evidence="1">
    <location>
        <begin position="94"/>
        <end position="100"/>
    </location>
</feature>
<feature type="disulfide bond" evidence="1">
    <location>
        <begin position="160"/>
        <end position="177"/>
    </location>
</feature>
<proteinExistence type="predicted"/>
<dbReference type="InterPro" id="IPR037176">
    <property type="entry name" value="Osmotin/thaumatin-like_sf"/>
</dbReference>
<dbReference type="EMBL" id="NHTK01005959">
    <property type="protein sequence ID" value="PPQ70285.1"/>
    <property type="molecule type" value="Genomic_DNA"/>
</dbReference>
<feature type="chain" id="PRO_5019195312" description="Thaumatin-like protein" evidence="2">
    <location>
        <begin position="18"/>
        <end position="255"/>
    </location>
</feature>